<keyword evidence="2" id="KW-0067">ATP-binding</keyword>
<dbReference type="Pfam" id="PF14490">
    <property type="entry name" value="HHH_RecD2"/>
    <property type="match status" value="1"/>
</dbReference>
<evidence type="ECO:0000313" key="5">
    <source>
        <dbReference type="EMBL" id="SNR39725.1"/>
    </source>
</evidence>
<proteinExistence type="predicted"/>
<evidence type="ECO:0000313" key="6">
    <source>
        <dbReference type="Proteomes" id="UP000198417"/>
    </source>
</evidence>
<dbReference type="CDD" id="cd18809">
    <property type="entry name" value="SF1_C_RecD"/>
    <property type="match status" value="1"/>
</dbReference>
<evidence type="ECO:0000256" key="1">
    <source>
        <dbReference type="ARBA" id="ARBA00022741"/>
    </source>
</evidence>
<protein>
    <submittedName>
        <fullName evidence="5">Exodeoxyribonuclease V alpha subunit</fullName>
    </submittedName>
</protein>
<keyword evidence="6" id="KW-1185">Reference proteome</keyword>
<dbReference type="Gene3D" id="2.30.30.940">
    <property type="match status" value="1"/>
</dbReference>
<feature type="domain" description="UvrD-like helicase C-terminal" evidence="3">
    <location>
        <begin position="620"/>
        <end position="666"/>
    </location>
</feature>
<keyword evidence="1" id="KW-0547">Nucleotide-binding</keyword>
<dbReference type="AlphaFoldDB" id="A0A238VZF1"/>
<dbReference type="SUPFAM" id="SSF52540">
    <property type="entry name" value="P-loop containing nucleoside triphosphate hydrolases"/>
    <property type="match status" value="2"/>
</dbReference>
<feature type="domain" description="ATP-dependent RecD2 DNA helicase-like helix-hairpin-helix" evidence="4">
    <location>
        <begin position="146"/>
        <end position="221"/>
    </location>
</feature>
<name>A0A238VZF1_9RHOB</name>
<sequence length="695" mass="76006">MTQTVVIENILWEGVHGGAVFNAATLSRQRHRFLAGRSVMPRPPVPGEIWKISGKIKDHPDYGSQIVIDKAVLQKPSGNLIISAISKSKLFPGIGPARAGSLWNEFGETIYEMLDLGNVEAFKRIIGIELAKVMVDGWRALSIEADVYRYLDCHGLPMEISHKLIAIYENSVIEKLDENPYRLLAFTTWRQADRVALSIGVDHHDERRLVAAAEAVGYQRLQSSHTVTKRPSFLAHVRRLLGCGDETAERALKLALADHAVVEVAVGLQGVGPAAMERFISERVRAMNCGGEESRQPTLPMNADDGLDTILTTFEAKEKISLNKAQLAAIRMALRAPVSVITGGAGVGKTTVLKAIHEMSERRGGHIHQMALAGRAAKRMTEATSRPAKTIMSFLHAVDTGQIKLGAESTLIIDETSMVDLPMMYRILRRMDPGCRLLLVGDPAQLPPIGFGLVFHALCETESVPHVKLTEVHRQTASTGIPQISAAIRNGIVPSLNKYKGMDVGVSFIDCVMDHIADTVLDVTNDLGGIGDTQIVGAVKNGPAGTKTINDLFHRLLSPARPERLNYAEGEPVIWNVNDYDIGLMNGSLGIVQKATVGLEIEFDGELKTIPDEAIGNIDHAYAITCHKSQGSQFKRVIIPVVRSLILDRTLLYTAITRAQEQVVLVGNRSVFEEAVMSRPNPDRRETGLFSLLEN</sequence>
<dbReference type="Gene3D" id="1.10.10.2220">
    <property type="match status" value="1"/>
</dbReference>
<evidence type="ECO:0000259" key="3">
    <source>
        <dbReference type="Pfam" id="PF13538"/>
    </source>
</evidence>
<dbReference type="RefSeq" id="WP_089269581.1">
    <property type="nucleotide sequence ID" value="NZ_FZNN01000004.1"/>
</dbReference>
<evidence type="ECO:0000259" key="4">
    <source>
        <dbReference type="Pfam" id="PF14490"/>
    </source>
</evidence>
<dbReference type="GO" id="GO:0005524">
    <property type="term" value="F:ATP binding"/>
    <property type="evidence" value="ECO:0007669"/>
    <property type="project" value="UniProtKB-KW"/>
</dbReference>
<accession>A0A238VZF1</accession>
<dbReference type="CDD" id="cd17933">
    <property type="entry name" value="DEXSc_RecD-like"/>
    <property type="match status" value="1"/>
</dbReference>
<dbReference type="InterPro" id="IPR027417">
    <property type="entry name" value="P-loop_NTPase"/>
</dbReference>
<dbReference type="PANTHER" id="PTHR43788">
    <property type="entry name" value="DNA2/NAM7 HELICASE FAMILY MEMBER"/>
    <property type="match status" value="1"/>
</dbReference>
<dbReference type="EMBL" id="FZNN01000004">
    <property type="protein sequence ID" value="SNR39725.1"/>
    <property type="molecule type" value="Genomic_DNA"/>
</dbReference>
<organism evidence="5 6">
    <name type="scientific">Puniceibacterium sediminis</name>
    <dbReference type="NCBI Taxonomy" id="1608407"/>
    <lineage>
        <taxon>Bacteria</taxon>
        <taxon>Pseudomonadati</taxon>
        <taxon>Pseudomonadota</taxon>
        <taxon>Alphaproteobacteria</taxon>
        <taxon>Rhodobacterales</taxon>
        <taxon>Paracoccaceae</taxon>
        <taxon>Puniceibacterium</taxon>
    </lineage>
</organism>
<dbReference type="InterPro" id="IPR027785">
    <property type="entry name" value="UvrD-like_helicase_C"/>
</dbReference>
<dbReference type="OrthoDB" id="1826980at2"/>
<dbReference type="InterPro" id="IPR029493">
    <property type="entry name" value="RecD2-like_HHH"/>
</dbReference>
<dbReference type="Proteomes" id="UP000198417">
    <property type="component" value="Unassembled WGS sequence"/>
</dbReference>
<evidence type="ECO:0000256" key="2">
    <source>
        <dbReference type="ARBA" id="ARBA00022840"/>
    </source>
</evidence>
<dbReference type="Pfam" id="PF13604">
    <property type="entry name" value="AAA_30"/>
    <property type="match status" value="1"/>
</dbReference>
<dbReference type="Gene3D" id="3.40.50.300">
    <property type="entry name" value="P-loop containing nucleotide triphosphate hydrolases"/>
    <property type="match status" value="2"/>
</dbReference>
<dbReference type="PANTHER" id="PTHR43788:SF6">
    <property type="entry name" value="DNA HELICASE B"/>
    <property type="match status" value="1"/>
</dbReference>
<gene>
    <name evidence="5" type="ORF">SAMN06265370_1043</name>
</gene>
<reference evidence="5 6" key="1">
    <citation type="submission" date="2017-06" db="EMBL/GenBank/DDBJ databases">
        <authorList>
            <person name="Kim H.J."/>
            <person name="Triplett B.A."/>
        </authorList>
    </citation>
    <scope>NUCLEOTIDE SEQUENCE [LARGE SCALE GENOMIC DNA]</scope>
    <source>
        <strain evidence="5 6">DSM 29052</strain>
    </source>
</reference>
<dbReference type="GO" id="GO:0003678">
    <property type="term" value="F:DNA helicase activity"/>
    <property type="evidence" value="ECO:0007669"/>
    <property type="project" value="UniProtKB-ARBA"/>
</dbReference>
<dbReference type="InterPro" id="IPR050534">
    <property type="entry name" value="Coronavir_polyprotein_1ab"/>
</dbReference>
<dbReference type="Pfam" id="PF13538">
    <property type="entry name" value="UvrD_C_2"/>
    <property type="match status" value="1"/>
</dbReference>